<dbReference type="STRING" id="1189619.pgond44_06555"/>
<evidence type="ECO:0000313" key="3">
    <source>
        <dbReference type="EMBL" id="EMY81490.1"/>
    </source>
</evidence>
<dbReference type="SUPFAM" id="SSF52833">
    <property type="entry name" value="Thioredoxin-like"/>
    <property type="match status" value="1"/>
</dbReference>
<dbReference type="PROSITE" id="PS51353">
    <property type="entry name" value="ARSC"/>
    <property type="match status" value="1"/>
</dbReference>
<dbReference type="Proteomes" id="UP000012317">
    <property type="component" value="Unassembled WGS sequence"/>
</dbReference>
<dbReference type="EMBL" id="APLF01000005">
    <property type="protein sequence ID" value="EMY81490.1"/>
    <property type="molecule type" value="Genomic_DNA"/>
</dbReference>
<sequence length="138" mass="15678">MSNKDMGVIAKNDRELKLYYHPDSRIAKQSIAIAEATKAQKVLINLNEIKLTETQWAELSRLLKKQPSELINTDHPFIKKTLSDHPNLEENQALKVLAKNPEVLMHPIAMRGEKIIEVKGINDLMSLQENDSKDAKLP</sequence>
<dbReference type="RefSeq" id="WP_003438701.1">
    <property type="nucleotide sequence ID" value="NZ_APLF01000005.1"/>
</dbReference>
<dbReference type="InterPro" id="IPR036249">
    <property type="entry name" value="Thioredoxin-like_sf"/>
</dbReference>
<organism evidence="3 4">
    <name type="scientific">Psychroflexus gondwanensis ACAM 44</name>
    <dbReference type="NCBI Taxonomy" id="1189619"/>
    <lineage>
        <taxon>Bacteria</taxon>
        <taxon>Pseudomonadati</taxon>
        <taxon>Bacteroidota</taxon>
        <taxon>Flavobacteriia</taxon>
        <taxon>Flavobacteriales</taxon>
        <taxon>Flavobacteriaceae</taxon>
        <taxon>Psychroflexus</taxon>
    </lineage>
</organism>
<comment type="similarity">
    <text evidence="1 2">Belongs to the ArsC family.</text>
</comment>
<dbReference type="InterPro" id="IPR006660">
    <property type="entry name" value="Arsenate_reductase-like"/>
</dbReference>
<evidence type="ECO:0000256" key="1">
    <source>
        <dbReference type="ARBA" id="ARBA00007198"/>
    </source>
</evidence>
<proteinExistence type="inferred from homology"/>
<keyword evidence="4" id="KW-1185">Reference proteome</keyword>
<gene>
    <name evidence="3" type="ORF">pgond44_06555</name>
</gene>
<dbReference type="eggNOG" id="COG1393">
    <property type="taxonomic scope" value="Bacteria"/>
</dbReference>
<comment type="caution">
    <text evidence="3">The sequence shown here is derived from an EMBL/GenBank/DDBJ whole genome shotgun (WGS) entry which is preliminary data.</text>
</comment>
<dbReference type="AlphaFoldDB" id="N1WRA1"/>
<dbReference type="Gene3D" id="3.40.30.10">
    <property type="entry name" value="Glutaredoxin"/>
    <property type="match status" value="1"/>
</dbReference>
<reference evidence="3 4" key="1">
    <citation type="journal article" date="2014" name="Genome Biol. Evol.">
        <title>Extensive gene acquisition in the extremely psychrophilic bacterial species Psychroflexus torquis and the link to sea-ice ecosystem specialism.</title>
        <authorList>
            <person name="Feng S."/>
            <person name="Powell S.M."/>
            <person name="Wilson R."/>
            <person name="Bowman J.P."/>
        </authorList>
    </citation>
    <scope>NUCLEOTIDE SEQUENCE [LARGE SCALE GENOMIC DNA]</scope>
    <source>
        <strain evidence="3 4">ACAM 44</strain>
    </source>
</reference>
<accession>N1WRA1</accession>
<evidence type="ECO:0000313" key="4">
    <source>
        <dbReference type="Proteomes" id="UP000012317"/>
    </source>
</evidence>
<evidence type="ECO:0000256" key="2">
    <source>
        <dbReference type="PROSITE-ProRule" id="PRU01282"/>
    </source>
</evidence>
<name>N1WRA1_9FLAO</name>
<protein>
    <submittedName>
        <fullName evidence="3">ArsC family protein</fullName>
    </submittedName>
</protein>